<dbReference type="PANTHER" id="PTHR11644">
    <property type="entry name" value="CYTIDINE DEAMINASE"/>
    <property type="match status" value="1"/>
</dbReference>
<feature type="region of interest" description="Disordered" evidence="6">
    <location>
        <begin position="495"/>
        <end position="517"/>
    </location>
</feature>
<dbReference type="NCBIfam" id="TIGR02008">
    <property type="entry name" value="fdx_plant"/>
    <property type="match status" value="1"/>
</dbReference>
<comment type="subunit">
    <text evidence="2">Homodimer.</text>
</comment>
<dbReference type="GO" id="GO:0005829">
    <property type="term" value="C:cytosol"/>
    <property type="evidence" value="ECO:0007669"/>
    <property type="project" value="TreeGrafter"/>
</dbReference>
<dbReference type="Pfam" id="PF00111">
    <property type="entry name" value="Fer2"/>
    <property type="match status" value="1"/>
</dbReference>
<dbReference type="PROSITE" id="PS51085">
    <property type="entry name" value="2FE2S_FER_2"/>
    <property type="match status" value="1"/>
</dbReference>
<dbReference type="GO" id="GO:0055086">
    <property type="term" value="P:nucleobase-containing small molecule metabolic process"/>
    <property type="evidence" value="ECO:0007669"/>
    <property type="project" value="UniProtKB-ARBA"/>
</dbReference>
<dbReference type="GO" id="GO:0008270">
    <property type="term" value="F:zinc ion binding"/>
    <property type="evidence" value="ECO:0007669"/>
    <property type="project" value="InterPro"/>
</dbReference>
<comment type="similarity">
    <text evidence="1">Belongs to the cytidine and deoxycytidylate deaminase family.</text>
</comment>
<dbReference type="PROSITE" id="PS00197">
    <property type="entry name" value="2FE2S_FER_1"/>
    <property type="match status" value="1"/>
</dbReference>
<dbReference type="InterPro" id="IPR013171">
    <property type="entry name" value="Cyd/dCyd_deaminase_Zn-bd"/>
</dbReference>
<feature type="domain" description="CMP/dCMP-type deaminase" evidence="8">
    <location>
        <begin position="718"/>
        <end position="851"/>
    </location>
</feature>
<reference evidence="9" key="1">
    <citation type="submission" date="2020-11" db="EMBL/GenBank/DDBJ databases">
        <title>Chlorella ohadii genome sequencing and assembly.</title>
        <authorList>
            <person name="Murik O."/>
            <person name="Treves H."/>
            <person name="Kedem I."/>
            <person name="Shotland Y."/>
            <person name="Kaplan A."/>
        </authorList>
    </citation>
    <scope>NUCLEOTIDE SEQUENCE</scope>
    <source>
        <strain evidence="9">1</strain>
    </source>
</reference>
<dbReference type="InterPro" id="IPR001041">
    <property type="entry name" value="2Fe-2S_ferredoxin-type"/>
</dbReference>
<dbReference type="Pfam" id="PF08211">
    <property type="entry name" value="dCMP_cyt_deam_2"/>
    <property type="match status" value="1"/>
</dbReference>
<dbReference type="InterPro" id="IPR002125">
    <property type="entry name" value="CMP_dCMP_dom"/>
</dbReference>
<evidence type="ECO:0000256" key="2">
    <source>
        <dbReference type="ARBA" id="ARBA00011738"/>
    </source>
</evidence>
<dbReference type="SUPFAM" id="SSF54292">
    <property type="entry name" value="2Fe-2S ferredoxin-like"/>
    <property type="match status" value="1"/>
</dbReference>
<dbReference type="Proteomes" id="UP001205105">
    <property type="component" value="Unassembled WGS sequence"/>
</dbReference>
<accession>A0AAD5DP73</accession>
<dbReference type="GO" id="GO:0009055">
    <property type="term" value="F:electron transfer activity"/>
    <property type="evidence" value="ECO:0007669"/>
    <property type="project" value="InterPro"/>
</dbReference>
<dbReference type="InterPro" id="IPR036010">
    <property type="entry name" value="2Fe-2S_ferredoxin-like_sf"/>
</dbReference>
<evidence type="ECO:0000313" key="9">
    <source>
        <dbReference type="EMBL" id="KAI7841622.1"/>
    </source>
</evidence>
<dbReference type="CDD" id="cd00207">
    <property type="entry name" value="fer2"/>
    <property type="match status" value="1"/>
</dbReference>
<evidence type="ECO:0000256" key="1">
    <source>
        <dbReference type="ARBA" id="ARBA00006576"/>
    </source>
</evidence>
<name>A0AAD5DP73_9CHLO</name>
<dbReference type="InterPro" id="IPR010241">
    <property type="entry name" value="Fd_pln"/>
</dbReference>
<dbReference type="SUPFAM" id="SSF49562">
    <property type="entry name" value="C2 domain (Calcium/lipid-binding domain, CaLB)"/>
    <property type="match status" value="1"/>
</dbReference>
<comment type="caution">
    <text evidence="9">The sequence shown here is derived from an EMBL/GenBank/DDBJ whole genome shotgun (WGS) entry which is preliminary data.</text>
</comment>
<evidence type="ECO:0000256" key="6">
    <source>
        <dbReference type="SAM" id="MobiDB-lite"/>
    </source>
</evidence>
<keyword evidence="4" id="KW-0411">Iron-sulfur</keyword>
<dbReference type="PANTHER" id="PTHR11644:SF2">
    <property type="entry name" value="CYTIDINE DEAMINASE"/>
    <property type="match status" value="1"/>
</dbReference>
<dbReference type="SMART" id="SM00239">
    <property type="entry name" value="C2"/>
    <property type="match status" value="1"/>
</dbReference>
<keyword evidence="3" id="KW-0408">Iron</keyword>
<dbReference type="InterPro" id="IPR016193">
    <property type="entry name" value="Cytidine_deaminase-like"/>
</dbReference>
<gene>
    <name evidence="9" type="ORF">COHA_004792</name>
</gene>
<dbReference type="SUPFAM" id="SSF53927">
    <property type="entry name" value="Cytidine deaminase-like"/>
    <property type="match status" value="2"/>
</dbReference>
<dbReference type="CDD" id="cd01283">
    <property type="entry name" value="cytidine_deaminase"/>
    <property type="match status" value="2"/>
</dbReference>
<proteinExistence type="inferred from homology"/>
<dbReference type="Pfam" id="PF00383">
    <property type="entry name" value="dCMP_cyt_deam_1"/>
    <property type="match status" value="1"/>
</dbReference>
<feature type="region of interest" description="Disordered" evidence="6">
    <location>
        <begin position="29"/>
        <end position="56"/>
    </location>
</feature>
<dbReference type="InterPro" id="IPR000008">
    <property type="entry name" value="C2_dom"/>
</dbReference>
<sequence length="927" mass="100688">MAPAQAENGGGPGLPSFKRLLSFEFGALSLDDGEPGEQQEEQQQRQEEHRQEAQSAAEHGYDVLVRLIRAINLPAADWWNGRADPYIVARCVVPDGASTEYRTQHVPRDLNPVFDEFFEVGNVPATGCRLDIEAALLEQQQRAVAQAAQQQQVQDVQQQAAATSGRASLRLELWRPHKRGTQPPSELEVEVQWQASEAPGVTRLLGPVRFRQQLSPGFGMLMAHWNDDRSMAWSTYKVFLCHIDQFFGDVSCPWNREYQNAQKVFGNPVLRSSVRSQHAMLYATQLGRSRFGVLRDAADFFVLFNGGQRNGQRRYFTYSLQPDSLRCSETGARFMADMMSKHAMHAGGAEEVLYAGEFCIVPDEAAAGGFRLIIDNNSGTYAPKARYLPRLRDLFLANFPGKAIHMAVETVASDDPRLSSYHQQCPSRVKAAAAAAAAAAQENAAAMGSATMALVASSSACLARQAARQQGLLHRLGVPIVLGSRPGDVRCSATQPAAEAEQPLVSPTQRTRVRRGARQKGSVLVDLAASTPPPPRLQPGVLGGQFRLEPAAVQALMAEHSLSEEQLLAELLKPAAELARPPISSYHVGAVGLGGSGALYVGVDLEFARLPLYNSVHAEQFLLVNALHHGERELRRLAVNAAPCGYCRQFYAELACAETVRFSFSGGTYSLGQLLPMRFKPADLLPEPSPPLLLEQQCNAVQLTAAAREVLHQRTGEPVFVRAAAEALQAAVGSYSPYSHCPAGVAIVTPDGNVYSGGYIESAAYNPSMPPLQTAIIDAVIDGMPCYTAAEEVVLVELASGQVQHAPTARVVLEQIAPQARLTVTFRFPEGEEKTIEVPDDTLILDAAEEAGIDLPYSCHGGTCSTCCCRIMSGEVDQSEQRYLDEGEIEKGFALICSSYPQSDLVLLTHQETALQDAAMESLQPHH</sequence>
<dbReference type="InterPro" id="IPR050202">
    <property type="entry name" value="Cyt/Deoxycyt_deaminase"/>
</dbReference>
<feature type="domain" description="CMP/dCMP-type deaminase" evidence="8">
    <location>
        <begin position="563"/>
        <end position="682"/>
    </location>
</feature>
<feature type="unsure residue" description="D or N" evidence="9">
    <location>
        <position position="604"/>
    </location>
</feature>
<dbReference type="GO" id="GO:0072527">
    <property type="term" value="P:pyrimidine-containing compound metabolic process"/>
    <property type="evidence" value="ECO:0007669"/>
    <property type="project" value="UniProtKB-ARBA"/>
</dbReference>
<evidence type="ECO:0000256" key="3">
    <source>
        <dbReference type="ARBA" id="ARBA00022714"/>
    </source>
</evidence>
<organism evidence="9 10">
    <name type="scientific">Chlorella ohadii</name>
    <dbReference type="NCBI Taxonomy" id="2649997"/>
    <lineage>
        <taxon>Eukaryota</taxon>
        <taxon>Viridiplantae</taxon>
        <taxon>Chlorophyta</taxon>
        <taxon>core chlorophytes</taxon>
        <taxon>Trebouxiophyceae</taxon>
        <taxon>Chlorellales</taxon>
        <taxon>Chlorellaceae</taxon>
        <taxon>Chlorella clade</taxon>
        <taxon>Chlorella</taxon>
    </lineage>
</organism>
<evidence type="ECO:0000256" key="5">
    <source>
        <dbReference type="ARBA" id="ARBA00034078"/>
    </source>
</evidence>
<dbReference type="CDD" id="cd00030">
    <property type="entry name" value="C2"/>
    <property type="match status" value="1"/>
</dbReference>
<evidence type="ECO:0000256" key="4">
    <source>
        <dbReference type="ARBA" id="ARBA00023014"/>
    </source>
</evidence>
<dbReference type="PROSITE" id="PS51747">
    <property type="entry name" value="CYT_DCMP_DEAMINASES_2"/>
    <property type="match status" value="2"/>
</dbReference>
<dbReference type="NCBIfam" id="NF006537">
    <property type="entry name" value="PRK09027.1"/>
    <property type="match status" value="1"/>
</dbReference>
<dbReference type="InterPro" id="IPR035892">
    <property type="entry name" value="C2_domain_sf"/>
</dbReference>
<keyword evidence="3" id="KW-0479">Metal-binding</keyword>
<protein>
    <recommendedName>
        <fullName evidence="11">Cytidine deaminase</fullName>
    </recommendedName>
</protein>
<dbReference type="Gene3D" id="3.10.20.30">
    <property type="match status" value="1"/>
</dbReference>
<evidence type="ECO:0000259" key="7">
    <source>
        <dbReference type="PROSITE" id="PS51085"/>
    </source>
</evidence>
<feature type="compositionally biased region" description="Acidic residues" evidence="6">
    <location>
        <begin position="31"/>
        <end position="40"/>
    </location>
</feature>
<keyword evidence="3" id="KW-0001">2Fe-2S</keyword>
<feature type="domain" description="2Fe-2S ferredoxin-type" evidence="7">
    <location>
        <begin position="822"/>
        <end position="913"/>
    </location>
</feature>
<dbReference type="InterPro" id="IPR012675">
    <property type="entry name" value="Beta-grasp_dom_sf"/>
</dbReference>
<dbReference type="AlphaFoldDB" id="A0AAD5DP73"/>
<feature type="compositionally biased region" description="Basic and acidic residues" evidence="6">
    <location>
        <begin position="42"/>
        <end position="52"/>
    </location>
</feature>
<dbReference type="Gene3D" id="2.60.40.150">
    <property type="entry name" value="C2 domain"/>
    <property type="match status" value="1"/>
</dbReference>
<keyword evidence="10" id="KW-1185">Reference proteome</keyword>
<evidence type="ECO:0008006" key="11">
    <source>
        <dbReference type="Google" id="ProtNLM"/>
    </source>
</evidence>
<evidence type="ECO:0000313" key="10">
    <source>
        <dbReference type="Proteomes" id="UP001205105"/>
    </source>
</evidence>
<comment type="cofactor">
    <cofactor evidence="5">
        <name>[2Fe-2S] cluster</name>
        <dbReference type="ChEBI" id="CHEBI:190135"/>
    </cofactor>
</comment>
<dbReference type="GO" id="GO:0004126">
    <property type="term" value="F:cytidine deaminase activity"/>
    <property type="evidence" value="ECO:0007669"/>
    <property type="project" value="InterPro"/>
</dbReference>
<dbReference type="GO" id="GO:0022900">
    <property type="term" value="P:electron transport chain"/>
    <property type="evidence" value="ECO:0007669"/>
    <property type="project" value="InterPro"/>
</dbReference>
<dbReference type="EMBL" id="JADXDR010000062">
    <property type="protein sequence ID" value="KAI7841622.1"/>
    <property type="molecule type" value="Genomic_DNA"/>
</dbReference>
<dbReference type="InterPro" id="IPR006058">
    <property type="entry name" value="2Fe2S_fd_BS"/>
</dbReference>
<dbReference type="Pfam" id="PF00168">
    <property type="entry name" value="C2"/>
    <property type="match status" value="1"/>
</dbReference>
<evidence type="ECO:0000259" key="8">
    <source>
        <dbReference type="PROSITE" id="PS51747"/>
    </source>
</evidence>
<dbReference type="GO" id="GO:0051537">
    <property type="term" value="F:2 iron, 2 sulfur cluster binding"/>
    <property type="evidence" value="ECO:0007669"/>
    <property type="project" value="UniProtKB-KW"/>
</dbReference>
<dbReference type="Gene3D" id="3.40.140.10">
    <property type="entry name" value="Cytidine Deaminase, domain 2"/>
    <property type="match status" value="2"/>
</dbReference>